<dbReference type="Pfam" id="PF13476">
    <property type="entry name" value="AAA_23"/>
    <property type="match status" value="1"/>
</dbReference>
<protein>
    <submittedName>
        <fullName evidence="3">AAA domain protein</fullName>
    </submittedName>
</protein>
<dbReference type="InterPro" id="IPR038729">
    <property type="entry name" value="Rad50/SbcC_AAA"/>
</dbReference>
<feature type="coiled-coil region" evidence="1">
    <location>
        <begin position="330"/>
        <end position="357"/>
    </location>
</feature>
<proteinExistence type="predicted"/>
<dbReference type="Proteomes" id="UP001160508">
    <property type="component" value="Segment"/>
</dbReference>
<dbReference type="Gene3D" id="3.40.50.300">
    <property type="entry name" value="P-loop containing nucleotide triphosphate hydrolases"/>
    <property type="match status" value="1"/>
</dbReference>
<feature type="coiled-coil region" evidence="1">
    <location>
        <begin position="413"/>
        <end position="447"/>
    </location>
</feature>
<accession>A0ABY5T2G4</accession>
<evidence type="ECO:0000313" key="3">
    <source>
        <dbReference type="EMBL" id="UVN06014.1"/>
    </source>
</evidence>
<dbReference type="InterPro" id="IPR027417">
    <property type="entry name" value="P-loop_NTPase"/>
</dbReference>
<dbReference type="EMBL" id="OP031061">
    <property type="protein sequence ID" value="UVN06014.1"/>
    <property type="molecule type" value="Genomic_DNA"/>
</dbReference>
<evidence type="ECO:0000313" key="4">
    <source>
        <dbReference type="Proteomes" id="UP001160508"/>
    </source>
</evidence>
<reference evidence="3" key="1">
    <citation type="submission" date="2022-07" db="EMBL/GenBank/DDBJ databases">
        <authorList>
            <person name="Nishijima S."/>
        </authorList>
    </citation>
    <scope>NUCLEOTIDE SEQUENCE</scope>
    <source>
        <strain evidence="3">1827_77749</strain>
    </source>
</reference>
<feature type="domain" description="Rad50/SbcC-type AAA" evidence="2">
    <location>
        <begin position="9"/>
        <end position="275"/>
    </location>
</feature>
<name>A0ABY5T2G4_9VIRU</name>
<feature type="coiled-coil region" evidence="1">
    <location>
        <begin position="507"/>
        <end position="544"/>
    </location>
</feature>
<organism evidence="3 4">
    <name type="scientific">Bacteriophage sp</name>
    <dbReference type="NCBI Taxonomy" id="38018"/>
    <lineage>
        <taxon>Viruses</taxon>
    </lineage>
</organism>
<sequence>MREIKLKSLILVNFKGVRNLEVVFTDQRTIISGDNGTGKTTIFDAFTWLLFGKDSTGRSDSNFNIKTIDPLTKKPILHLEHSVTGVISVDGKEMKLQRNYVEKWVKPRGTTEETLKNHETEFYLNDVKLATKKEYESEVAAILTEDIFRMITNPFYFISLKVDAQKELLFDMAGGISDDEVAAIKPEYIELLAQLSGRSLSQFSKEVAAKKKACNDVLAVIPSQIDTARRLMPESEDWEALEIELQKKKQRLTEIDNQITDKSKINEQENQRKLEIQRTIGDKRMSLVNRQNEIRASAGAERNEVMMKLKDLEYNHKSETRDLELNRSSLSNCESEIQRIEDTLSVLRNEYRKINAETIQYPEGAFVCPTCKRQLEVDDIEAKQNELLANFNQNKAKRLKENKDKGFSLVELKKKKEAERDSIISKIKESEDRIVLIEREIEVQKANMPEAPDVDAMIKNDPTCISLNNEIADLNNQLNIESKPVDVSELRFAKSSLDDNIQELYKRLAKRDQIERAKKEIEELEEKRIQNNQAKADLEKWEFTVMSFQKDKDAKLIEKINSMFEVVSFSFVTEQLNGGEKLTCVCTVNGTPYPDVNTAGKVNAGLDIINAICKYKGVSAPIFIDNSESVNKIIPTISQVINLVVSKDKLTVN</sequence>
<evidence type="ECO:0000259" key="2">
    <source>
        <dbReference type="Pfam" id="PF13476"/>
    </source>
</evidence>
<evidence type="ECO:0000256" key="1">
    <source>
        <dbReference type="SAM" id="Coils"/>
    </source>
</evidence>
<dbReference type="PANTHER" id="PTHR32114">
    <property type="entry name" value="ABC TRANSPORTER ABCH.3"/>
    <property type="match status" value="1"/>
</dbReference>
<keyword evidence="1" id="KW-0175">Coiled coil</keyword>
<dbReference type="PANTHER" id="PTHR32114:SF2">
    <property type="entry name" value="ABC TRANSPORTER ABCH.3"/>
    <property type="match status" value="1"/>
</dbReference>
<dbReference type="SUPFAM" id="SSF52540">
    <property type="entry name" value="P-loop containing nucleoside triphosphate hydrolases"/>
    <property type="match status" value="1"/>
</dbReference>
<keyword evidence="4" id="KW-1185">Reference proteome</keyword>